<evidence type="ECO:0000313" key="1">
    <source>
        <dbReference type="EMBL" id="SCM75437.1"/>
    </source>
</evidence>
<reference evidence="1" key="1">
    <citation type="submission" date="2016-08" db="EMBL/GenBank/DDBJ databases">
        <authorList>
            <person name="Seilhamer J.J."/>
        </authorList>
    </citation>
    <scope>NUCLEOTIDE SEQUENCE</scope>
    <source>
        <strain evidence="1">86</strain>
    </source>
</reference>
<organism evidence="1">
    <name type="scientific">uncultured Pleomorphomonas sp</name>
    <dbReference type="NCBI Taxonomy" id="442121"/>
    <lineage>
        <taxon>Bacteria</taxon>
        <taxon>Pseudomonadati</taxon>
        <taxon>Pseudomonadota</taxon>
        <taxon>Alphaproteobacteria</taxon>
        <taxon>Hyphomicrobiales</taxon>
        <taxon>Pleomorphomonadaceae</taxon>
        <taxon>Pleomorphomonas</taxon>
        <taxon>environmental samples</taxon>
    </lineage>
</organism>
<dbReference type="EMBL" id="FMJD01000006">
    <property type="protein sequence ID" value="SCM75437.1"/>
    <property type="molecule type" value="Genomic_DNA"/>
</dbReference>
<sequence length="156" mass="16843">MTAYATLADLTERHPQEVILLGADETTGVLDEVRVARALDDASIEARTILQGRYTRSELDRLDADGLAILKIYVMDIALYKVALSFSRLTDDIRERNQAAVKRLEAIVAGKGALTFEGSGATEDGISVGDASPQTVLVDAPERVFTRARLGRAGLP</sequence>
<dbReference type="RefSeq" id="WP_100081261.1">
    <property type="nucleotide sequence ID" value="NZ_LT608334.1"/>
</dbReference>
<proteinExistence type="predicted"/>
<dbReference type="AlphaFoldDB" id="A0A212LD73"/>
<protein>
    <submittedName>
        <fullName evidence="1">Uncharacterized protein</fullName>
    </submittedName>
</protein>
<name>A0A212LD73_9HYPH</name>
<dbReference type="Pfam" id="PF07030">
    <property type="entry name" value="Phage_Mu_Gp36"/>
    <property type="match status" value="1"/>
</dbReference>
<gene>
    <name evidence="1" type="ORF">KL86PLE_20105</name>
</gene>
<dbReference type="InterPro" id="IPR009752">
    <property type="entry name" value="Phage_Mu_GpJ"/>
</dbReference>
<accession>A0A212LD73</accession>